<proteinExistence type="inferred from homology"/>
<dbReference type="Proteomes" id="UP000594464">
    <property type="component" value="Chromosome"/>
</dbReference>
<evidence type="ECO:0000259" key="2">
    <source>
        <dbReference type="SMART" id="SM00822"/>
    </source>
</evidence>
<name>A0A7T0G289_9BACT</name>
<comment type="similarity">
    <text evidence="1">Belongs to the short-chain dehydrogenases/reductases (SDR) family.</text>
</comment>
<organism evidence="3 4">
    <name type="scientific">Candidatus Nitrohelix vancouverensis</name>
    <dbReference type="NCBI Taxonomy" id="2705534"/>
    <lineage>
        <taxon>Bacteria</taxon>
        <taxon>Pseudomonadati</taxon>
        <taxon>Nitrospinota/Tectimicrobiota group</taxon>
        <taxon>Nitrospinota</taxon>
        <taxon>Nitrospinia</taxon>
        <taxon>Nitrospinales</taxon>
        <taxon>Nitrospinaceae</taxon>
        <taxon>Candidatus Nitrohelix</taxon>
    </lineage>
</organism>
<gene>
    <name evidence="3" type="ORF">G3M78_01155</name>
</gene>
<evidence type="ECO:0000313" key="4">
    <source>
        <dbReference type="Proteomes" id="UP000594464"/>
    </source>
</evidence>
<dbReference type="InterPro" id="IPR036291">
    <property type="entry name" value="NAD(P)-bd_dom_sf"/>
</dbReference>
<dbReference type="Pfam" id="PF13561">
    <property type="entry name" value="adh_short_C2"/>
    <property type="match status" value="1"/>
</dbReference>
<dbReference type="Gene3D" id="3.40.50.720">
    <property type="entry name" value="NAD(P)-binding Rossmann-like Domain"/>
    <property type="match status" value="1"/>
</dbReference>
<reference evidence="4" key="1">
    <citation type="submission" date="2020-02" db="EMBL/GenBank/DDBJ databases">
        <title>Genomic and physiological characterization of two novel Nitrospinaceae genera.</title>
        <authorList>
            <person name="Mueller A.J."/>
            <person name="Jung M.-Y."/>
            <person name="Strachan C.R."/>
            <person name="Herbold C.W."/>
            <person name="Kirkegaard R.H."/>
            <person name="Daims H."/>
        </authorList>
    </citation>
    <scope>NUCLEOTIDE SEQUENCE [LARGE SCALE GENOMIC DNA]</scope>
</reference>
<dbReference type="FunFam" id="3.40.50.720:FF:000084">
    <property type="entry name" value="Short-chain dehydrogenase reductase"/>
    <property type="match status" value="1"/>
</dbReference>
<sequence length="251" mass="26130">MNPLDLTDKLVLVTGASSGLGREIGQHLSRLGARTLLLARNEAGLKDTLAPLDASKNFAVPFDLNQTSAIQPLLKELAKQHGPLYGIVHSAGMQTVSPLQYAPLDEIQSMIQVHLTAALALCKAFASRKVRANSGSVIFISSSAGIVGGSGLSVYSGVKGALISLARSLAIEWAGDNIRVNAIAPGYIPTQAAQDARKTLSTEQLDALIAEHPLGAGAPRDVANAAAFLMAETGRWITGTTLVIDGGYSAH</sequence>
<dbReference type="EMBL" id="CP048620">
    <property type="protein sequence ID" value="QPJ64085.1"/>
    <property type="molecule type" value="Genomic_DNA"/>
</dbReference>
<dbReference type="InterPro" id="IPR057326">
    <property type="entry name" value="KR_dom"/>
</dbReference>
<dbReference type="SMART" id="SM00822">
    <property type="entry name" value="PKS_KR"/>
    <property type="match status" value="1"/>
</dbReference>
<dbReference type="CDD" id="cd05233">
    <property type="entry name" value="SDR_c"/>
    <property type="match status" value="1"/>
</dbReference>
<dbReference type="KEGG" id="nva:G3M78_01155"/>
<dbReference type="AlphaFoldDB" id="A0A7T0G289"/>
<feature type="domain" description="Ketoreductase" evidence="2">
    <location>
        <begin position="9"/>
        <end position="186"/>
    </location>
</feature>
<dbReference type="PRINTS" id="PR00081">
    <property type="entry name" value="GDHRDH"/>
</dbReference>
<dbReference type="PANTHER" id="PTHR42760">
    <property type="entry name" value="SHORT-CHAIN DEHYDROGENASES/REDUCTASES FAMILY MEMBER"/>
    <property type="match status" value="1"/>
</dbReference>
<evidence type="ECO:0000313" key="3">
    <source>
        <dbReference type="EMBL" id="QPJ64085.1"/>
    </source>
</evidence>
<protein>
    <submittedName>
        <fullName evidence="3">SDR family oxidoreductase</fullName>
    </submittedName>
</protein>
<dbReference type="GO" id="GO:0016616">
    <property type="term" value="F:oxidoreductase activity, acting on the CH-OH group of donors, NAD or NADP as acceptor"/>
    <property type="evidence" value="ECO:0007669"/>
    <property type="project" value="TreeGrafter"/>
</dbReference>
<dbReference type="InterPro" id="IPR002347">
    <property type="entry name" value="SDR_fam"/>
</dbReference>
<dbReference type="SUPFAM" id="SSF51735">
    <property type="entry name" value="NAD(P)-binding Rossmann-fold domains"/>
    <property type="match status" value="1"/>
</dbReference>
<evidence type="ECO:0000256" key="1">
    <source>
        <dbReference type="ARBA" id="ARBA00006484"/>
    </source>
</evidence>
<accession>A0A7T0G289</accession>